<dbReference type="AlphaFoldDB" id="A0A538SE80"/>
<dbReference type="GO" id="GO:0016758">
    <property type="term" value="F:hexosyltransferase activity"/>
    <property type="evidence" value="ECO:0007669"/>
    <property type="project" value="InterPro"/>
</dbReference>
<evidence type="ECO:0000313" key="2">
    <source>
        <dbReference type="EMBL" id="TMQ49664.1"/>
    </source>
</evidence>
<organism evidence="2 3">
    <name type="scientific">Eiseniibacteriota bacterium</name>
    <dbReference type="NCBI Taxonomy" id="2212470"/>
    <lineage>
        <taxon>Bacteria</taxon>
        <taxon>Candidatus Eiseniibacteriota</taxon>
    </lineage>
</organism>
<dbReference type="Pfam" id="PF04101">
    <property type="entry name" value="Glyco_tran_28_C"/>
    <property type="match status" value="1"/>
</dbReference>
<dbReference type="InterPro" id="IPR007235">
    <property type="entry name" value="Glyco_trans_28_C"/>
</dbReference>
<protein>
    <recommendedName>
        <fullName evidence="1">Glycosyl transferase family 28 C-terminal domain-containing protein</fullName>
    </recommendedName>
</protein>
<comment type="caution">
    <text evidence="2">The sequence shown here is derived from an EMBL/GenBank/DDBJ whole genome shotgun (WGS) entry which is preliminary data.</text>
</comment>
<evidence type="ECO:0000259" key="1">
    <source>
        <dbReference type="Pfam" id="PF04101"/>
    </source>
</evidence>
<feature type="domain" description="Glycosyl transferase family 28 C-terminal" evidence="1">
    <location>
        <begin position="247"/>
        <end position="359"/>
    </location>
</feature>
<gene>
    <name evidence="2" type="ORF">E6K73_09565</name>
</gene>
<reference evidence="2 3" key="1">
    <citation type="journal article" date="2019" name="Nat. Microbiol.">
        <title>Mediterranean grassland soil C-N compound turnover is dependent on rainfall and depth, and is mediated by genomically divergent microorganisms.</title>
        <authorList>
            <person name="Diamond S."/>
            <person name="Andeer P.F."/>
            <person name="Li Z."/>
            <person name="Crits-Christoph A."/>
            <person name="Burstein D."/>
            <person name="Anantharaman K."/>
            <person name="Lane K.R."/>
            <person name="Thomas B.C."/>
            <person name="Pan C."/>
            <person name="Northen T.R."/>
            <person name="Banfield J.F."/>
        </authorList>
    </citation>
    <scope>NUCLEOTIDE SEQUENCE [LARGE SCALE GENOMIC DNA]</scope>
    <source>
        <strain evidence="2">WS_3</strain>
    </source>
</reference>
<name>A0A538SE80_UNCEI</name>
<dbReference type="PANTHER" id="PTHR21015">
    <property type="entry name" value="UDP-N-ACETYLGLUCOSAMINE--N-ACETYLMURAMYL-(PENTAPEPTIDE) PYROPHOSPHORYL-UNDECAPRENOL N-ACETYLGLUCOSAMINE TRANSFERASE 1"/>
    <property type="match status" value="1"/>
</dbReference>
<dbReference type="Gene3D" id="3.40.50.2000">
    <property type="entry name" value="Glycogen Phosphorylase B"/>
    <property type="match status" value="1"/>
</dbReference>
<dbReference type="SUPFAM" id="SSF53756">
    <property type="entry name" value="UDP-Glycosyltransferase/glycogen phosphorylase"/>
    <property type="match status" value="1"/>
</dbReference>
<proteinExistence type="predicted"/>
<dbReference type="PANTHER" id="PTHR21015:SF28">
    <property type="entry name" value="SLL1722 PROTEIN"/>
    <property type="match status" value="1"/>
</dbReference>
<dbReference type="EMBL" id="VBOT01000119">
    <property type="protein sequence ID" value="TMQ49664.1"/>
    <property type="molecule type" value="Genomic_DNA"/>
</dbReference>
<accession>A0A538SE80</accession>
<evidence type="ECO:0000313" key="3">
    <source>
        <dbReference type="Proteomes" id="UP000320184"/>
    </source>
</evidence>
<sequence length="393" mass="43293">MGPRWLLYSYDALGLGHVRRMLSLARAVLAERPDLSALLVTCSPQVDALPVPPGLDYIKLPSARKVGDGAYEPRTLRLDPVSLKTLRSGLLVDTARGFEPDLFLVDKSPAGLMDELLETLPHVHGRARLVLGWRDILDAPGRVSAEWRERDTLQVIERYYDEVWVYGDPAVFDLREAYGLPDWLAERVRYLGYLSPRVDPVLLGQARAAMARNGEPVAVVTAGGGEDGETLIGRYFEAVRRKLLPRDLRSVVVTGPFMAEAAQRQLRAEAPPGVRLKTFLPGLEHTLAAADVVISLAGYNTVCEVLGAGTPAVLVPRLRHHREEQRMRAERLSALGLVEHLDMDALTPRALTDAVSRALGRGRRRCTEARLDGLDRVAAHLRDLLPVSAEANA</sequence>
<dbReference type="Proteomes" id="UP000320184">
    <property type="component" value="Unassembled WGS sequence"/>
</dbReference>